<protein>
    <recommendedName>
        <fullName evidence="1">Allophanate hydrolase C-terminal domain-containing protein</fullName>
    </recommendedName>
</protein>
<dbReference type="Proteomes" id="UP000782312">
    <property type="component" value="Unassembled WGS sequence"/>
</dbReference>
<proteinExistence type="predicted"/>
<name>A0A932MMG5_UNCTE</name>
<dbReference type="InterPro" id="IPR053844">
    <property type="entry name" value="AH_C"/>
</dbReference>
<dbReference type="AlphaFoldDB" id="A0A932MMG5"/>
<gene>
    <name evidence="2" type="ORF">HYZ11_03535</name>
</gene>
<dbReference type="Pfam" id="PF21986">
    <property type="entry name" value="AH_C"/>
    <property type="match status" value="1"/>
</dbReference>
<evidence type="ECO:0000259" key="1">
    <source>
        <dbReference type="Pfam" id="PF21986"/>
    </source>
</evidence>
<evidence type="ECO:0000313" key="2">
    <source>
        <dbReference type="EMBL" id="MBI3126658.1"/>
    </source>
</evidence>
<accession>A0A932MMG5</accession>
<sequence>MSDFLPLAVVGAHLSGMSLNGELARLGACLLRACRTAPRYRLFALPGGPPLRPGLLRVGEGEGAAVEVEVWEIPRAAFGAFMDGVKPPLAIGTFMLEDGSEVKGFVCEPYGIEDAEDITRFGGWRAYIRSRG</sequence>
<comment type="caution">
    <text evidence="2">The sequence shown here is derived from an EMBL/GenBank/DDBJ whole genome shotgun (WGS) entry which is preliminary data.</text>
</comment>
<evidence type="ECO:0000313" key="3">
    <source>
        <dbReference type="Proteomes" id="UP000782312"/>
    </source>
</evidence>
<reference evidence="2" key="1">
    <citation type="submission" date="2020-07" db="EMBL/GenBank/DDBJ databases">
        <title>Huge and variable diversity of episymbiotic CPR bacteria and DPANN archaea in groundwater ecosystems.</title>
        <authorList>
            <person name="He C.Y."/>
            <person name="Keren R."/>
            <person name="Whittaker M."/>
            <person name="Farag I.F."/>
            <person name="Doudna J."/>
            <person name="Cate J.H.D."/>
            <person name="Banfield J.F."/>
        </authorList>
    </citation>
    <scope>NUCLEOTIDE SEQUENCE</scope>
    <source>
        <strain evidence="2">NC_groundwater_763_Ag_S-0.2um_68_21</strain>
    </source>
</reference>
<organism evidence="2 3">
    <name type="scientific">Tectimicrobiota bacterium</name>
    <dbReference type="NCBI Taxonomy" id="2528274"/>
    <lineage>
        <taxon>Bacteria</taxon>
        <taxon>Pseudomonadati</taxon>
        <taxon>Nitrospinota/Tectimicrobiota group</taxon>
        <taxon>Candidatus Tectimicrobiota</taxon>
    </lineage>
</organism>
<dbReference type="Gene3D" id="3.10.490.10">
    <property type="entry name" value="Gamma-glutamyl cyclotransferase-like"/>
    <property type="match status" value="1"/>
</dbReference>
<dbReference type="EMBL" id="JACPUR010000007">
    <property type="protein sequence ID" value="MBI3126658.1"/>
    <property type="molecule type" value="Genomic_DNA"/>
</dbReference>
<feature type="domain" description="Allophanate hydrolase C-terminal" evidence="1">
    <location>
        <begin position="6"/>
        <end position="128"/>
    </location>
</feature>